<reference evidence="6 7" key="1">
    <citation type="submission" date="2019-03" db="EMBL/GenBank/DDBJ databases">
        <title>Genomic Encyclopedia of Type Strains, Phase IV (KMG-IV): sequencing the most valuable type-strain genomes for metagenomic binning, comparative biology and taxonomic classification.</title>
        <authorList>
            <person name="Goeker M."/>
        </authorList>
    </citation>
    <scope>NUCLEOTIDE SEQUENCE [LARGE SCALE GENOMIC DNA]</scope>
    <source>
        <strain evidence="6 7">DSM 1709</strain>
    </source>
</reference>
<dbReference type="Pfam" id="PF00126">
    <property type="entry name" value="HTH_1"/>
    <property type="match status" value="1"/>
</dbReference>
<dbReference type="Pfam" id="PF03466">
    <property type="entry name" value="LysR_substrate"/>
    <property type="match status" value="1"/>
</dbReference>
<name>A0A4R2M684_RUBGE</name>
<dbReference type="RefSeq" id="WP_132647815.1">
    <property type="nucleotide sequence ID" value="NZ_CP181386.1"/>
</dbReference>
<evidence type="ECO:0000256" key="1">
    <source>
        <dbReference type="ARBA" id="ARBA00009437"/>
    </source>
</evidence>
<keyword evidence="2" id="KW-0805">Transcription regulation</keyword>
<comment type="similarity">
    <text evidence="1">Belongs to the LysR transcriptional regulatory family.</text>
</comment>
<dbReference type="InterPro" id="IPR036388">
    <property type="entry name" value="WH-like_DNA-bd_sf"/>
</dbReference>
<dbReference type="PROSITE" id="PS50931">
    <property type="entry name" value="HTH_LYSR"/>
    <property type="match status" value="1"/>
</dbReference>
<dbReference type="Gene3D" id="3.40.190.290">
    <property type="match status" value="1"/>
</dbReference>
<dbReference type="PRINTS" id="PR00039">
    <property type="entry name" value="HTHLYSR"/>
</dbReference>
<dbReference type="EMBL" id="SLXD01000008">
    <property type="protein sequence ID" value="TCP01750.1"/>
    <property type="molecule type" value="Genomic_DNA"/>
</dbReference>
<dbReference type="OrthoDB" id="8723543at2"/>
<dbReference type="PANTHER" id="PTHR30537">
    <property type="entry name" value="HTH-TYPE TRANSCRIPTIONAL REGULATOR"/>
    <property type="match status" value="1"/>
</dbReference>
<accession>A0A4R2M684</accession>
<organism evidence="6 7">
    <name type="scientific">Rubrivivax gelatinosus</name>
    <name type="common">Rhodocyclus gelatinosus</name>
    <name type="synonym">Rhodopseudomonas gelatinosa</name>
    <dbReference type="NCBI Taxonomy" id="28068"/>
    <lineage>
        <taxon>Bacteria</taxon>
        <taxon>Pseudomonadati</taxon>
        <taxon>Pseudomonadota</taxon>
        <taxon>Betaproteobacteria</taxon>
        <taxon>Burkholderiales</taxon>
        <taxon>Sphaerotilaceae</taxon>
        <taxon>Rubrivivax</taxon>
    </lineage>
</organism>
<evidence type="ECO:0000256" key="3">
    <source>
        <dbReference type="ARBA" id="ARBA00023125"/>
    </source>
</evidence>
<keyword evidence="3" id="KW-0238">DNA-binding</keyword>
<evidence type="ECO:0000313" key="6">
    <source>
        <dbReference type="EMBL" id="TCP01750.1"/>
    </source>
</evidence>
<gene>
    <name evidence="6" type="ORF">EV684_10891</name>
</gene>
<dbReference type="SUPFAM" id="SSF53850">
    <property type="entry name" value="Periplasmic binding protein-like II"/>
    <property type="match status" value="1"/>
</dbReference>
<sequence length="314" mass="34203">MTKPFAGTDRLELLQTFVRIVDAGSLSAAAVALGTTQPTISRRLQQLERSLGLTLLRRSTHSMAPTEDGQRCYEHARSLLERWDAAEADLRGLQDVPRGRLRVVVPHAFGQQQLVVPLLDFLRRHPEVSVEWLLHDRLPDFIGQGVDCAIRVGAVDEPGLVAVRLAEVPRFVVAAPGVWGEGLPPSEPEALAALPWLAAGSFYRDEVELQDRRSGHWRRLAIRPRLTTDSLYALREAARGGAGAAIISSWLVAEDLAAGRLVQLAPDWAAAPLPVVLLHPPARLQPARLRAFIAAMRAAMPTLSGMVPATRASA</sequence>
<evidence type="ECO:0000313" key="7">
    <source>
        <dbReference type="Proteomes" id="UP000295106"/>
    </source>
</evidence>
<dbReference type="AlphaFoldDB" id="A0A4R2M684"/>
<comment type="caution">
    <text evidence="6">The sequence shown here is derived from an EMBL/GenBank/DDBJ whole genome shotgun (WGS) entry which is preliminary data.</text>
</comment>
<proteinExistence type="inferred from homology"/>
<dbReference type="Gene3D" id="1.10.10.10">
    <property type="entry name" value="Winged helix-like DNA-binding domain superfamily/Winged helix DNA-binding domain"/>
    <property type="match status" value="1"/>
</dbReference>
<feature type="domain" description="HTH lysR-type" evidence="5">
    <location>
        <begin position="9"/>
        <end position="66"/>
    </location>
</feature>
<evidence type="ECO:0000256" key="4">
    <source>
        <dbReference type="ARBA" id="ARBA00023163"/>
    </source>
</evidence>
<protein>
    <submittedName>
        <fullName evidence="6">LysR family transcriptional regulator</fullName>
    </submittedName>
</protein>
<dbReference type="PANTHER" id="PTHR30537:SF5">
    <property type="entry name" value="HTH-TYPE TRANSCRIPTIONAL ACTIVATOR TTDR-RELATED"/>
    <property type="match status" value="1"/>
</dbReference>
<keyword evidence="4" id="KW-0804">Transcription</keyword>
<evidence type="ECO:0000259" key="5">
    <source>
        <dbReference type="PROSITE" id="PS50931"/>
    </source>
</evidence>
<dbReference type="InterPro" id="IPR036390">
    <property type="entry name" value="WH_DNA-bd_sf"/>
</dbReference>
<dbReference type="InterPro" id="IPR000847">
    <property type="entry name" value="LysR_HTH_N"/>
</dbReference>
<dbReference type="FunFam" id="1.10.10.10:FF:000001">
    <property type="entry name" value="LysR family transcriptional regulator"/>
    <property type="match status" value="1"/>
</dbReference>
<dbReference type="Proteomes" id="UP000295106">
    <property type="component" value="Unassembled WGS sequence"/>
</dbReference>
<evidence type="ECO:0000256" key="2">
    <source>
        <dbReference type="ARBA" id="ARBA00023015"/>
    </source>
</evidence>
<dbReference type="SUPFAM" id="SSF46785">
    <property type="entry name" value="Winged helix' DNA-binding domain"/>
    <property type="match status" value="1"/>
</dbReference>
<dbReference type="InterPro" id="IPR005119">
    <property type="entry name" value="LysR_subst-bd"/>
</dbReference>
<dbReference type="GeneID" id="99683837"/>
<dbReference type="CDD" id="cd08422">
    <property type="entry name" value="PBP2_CrgA_like"/>
    <property type="match status" value="1"/>
</dbReference>
<dbReference type="GO" id="GO:0003677">
    <property type="term" value="F:DNA binding"/>
    <property type="evidence" value="ECO:0007669"/>
    <property type="project" value="UniProtKB-KW"/>
</dbReference>
<dbReference type="InterPro" id="IPR058163">
    <property type="entry name" value="LysR-type_TF_proteobact-type"/>
</dbReference>
<dbReference type="GO" id="GO:0003700">
    <property type="term" value="F:DNA-binding transcription factor activity"/>
    <property type="evidence" value="ECO:0007669"/>
    <property type="project" value="InterPro"/>
</dbReference>